<dbReference type="InterPro" id="IPR012340">
    <property type="entry name" value="NA-bd_OB-fold"/>
</dbReference>
<feature type="transmembrane region" description="Helical" evidence="1">
    <location>
        <begin position="62"/>
        <end position="83"/>
    </location>
</feature>
<dbReference type="Proteomes" id="UP001429745">
    <property type="component" value="Unassembled WGS sequence"/>
</dbReference>
<keyword evidence="3" id="KW-1185">Reference proteome</keyword>
<accession>A0ABX1K914</accession>
<organism evidence="2 3">
    <name type="scientific">Microbacterium salsuginis</name>
    <dbReference type="NCBI Taxonomy" id="2722803"/>
    <lineage>
        <taxon>Bacteria</taxon>
        <taxon>Bacillati</taxon>
        <taxon>Actinomycetota</taxon>
        <taxon>Actinomycetes</taxon>
        <taxon>Micrococcales</taxon>
        <taxon>Microbacteriaceae</taxon>
        <taxon>Microbacterium</taxon>
    </lineage>
</organism>
<dbReference type="EMBL" id="JABACI010000001">
    <property type="protein sequence ID" value="NLP83491.1"/>
    <property type="molecule type" value="Genomic_DNA"/>
</dbReference>
<keyword evidence="1" id="KW-0812">Transmembrane</keyword>
<evidence type="ECO:0008006" key="4">
    <source>
        <dbReference type="Google" id="ProtNLM"/>
    </source>
</evidence>
<name>A0ABX1K914_9MICO</name>
<feature type="transmembrane region" description="Helical" evidence="1">
    <location>
        <begin position="6"/>
        <end position="25"/>
    </location>
</feature>
<reference evidence="2 3" key="1">
    <citation type="submission" date="2020-04" db="EMBL/GenBank/DDBJ databases">
        <title>CFH 90308 Microbacterium sp.</title>
        <authorList>
            <person name="Nie G."/>
            <person name="Ming H."/>
            <person name="Xia T."/>
        </authorList>
    </citation>
    <scope>NUCLEOTIDE SEQUENCE [LARGE SCALE GENOMIC DNA]</scope>
    <source>
        <strain evidence="2 3">CFH 90308</strain>
    </source>
</reference>
<evidence type="ECO:0000256" key="1">
    <source>
        <dbReference type="SAM" id="Phobius"/>
    </source>
</evidence>
<feature type="transmembrane region" description="Helical" evidence="1">
    <location>
        <begin position="37"/>
        <end position="56"/>
    </location>
</feature>
<dbReference type="RefSeq" id="WP_168911895.1">
    <property type="nucleotide sequence ID" value="NZ_JABACI010000001.1"/>
</dbReference>
<sequence>MLPFLIVGGIGLAVLLISLIVGDIFDHFEIGDGAISGTALGVAAVVFGASGVLTYTAGLDTVWAYVLAAVLAALAYLVAVFFVKRLTRSSDGVPLSAMGLSGVSRSDISPAGGEVSLDGPGEVERRLAYSDAPIPEGVRIRVVEHSGTRVKVVAE</sequence>
<keyword evidence="1" id="KW-0472">Membrane</keyword>
<dbReference type="Gene3D" id="2.40.50.140">
    <property type="entry name" value="Nucleic acid-binding proteins"/>
    <property type="match status" value="1"/>
</dbReference>
<evidence type="ECO:0000313" key="2">
    <source>
        <dbReference type="EMBL" id="NLP83491.1"/>
    </source>
</evidence>
<keyword evidence="1" id="KW-1133">Transmembrane helix</keyword>
<proteinExistence type="predicted"/>
<protein>
    <recommendedName>
        <fullName evidence="4">NfeD-like C-terminal domain-containing protein</fullName>
    </recommendedName>
</protein>
<evidence type="ECO:0000313" key="3">
    <source>
        <dbReference type="Proteomes" id="UP001429745"/>
    </source>
</evidence>
<gene>
    <name evidence="2" type="ORF">HF576_06520</name>
</gene>
<comment type="caution">
    <text evidence="2">The sequence shown here is derived from an EMBL/GenBank/DDBJ whole genome shotgun (WGS) entry which is preliminary data.</text>
</comment>